<protein>
    <submittedName>
        <fullName evidence="2">Methyltransferase domain-containing protein</fullName>
    </submittedName>
</protein>
<keyword evidence="2" id="KW-0808">Transferase</keyword>
<proteinExistence type="predicted"/>
<sequence>MAEDFQFNSEIAAHYEAGIRQSLPTYDQLFKVIQSFLRAKLKDDASILVIGAGGGKELSVWAPANPKWTLTGVDPSEDMLNAAKQKVRLLNVEEQVQFIQGTVSELTETAEFDAATCLLVLHFIHDQQEKTELLKTAAKHLKPNAPFVLVTMYGDPGEDEFKERMNLWKSFWLDAGTSPAEVDEMANSIMNLSLLSEEKIKELLADAGFMRITRFFETAIFGGWICYM</sequence>
<keyword evidence="3" id="KW-1185">Reference proteome</keyword>
<dbReference type="AlphaFoldDB" id="A0A6I1FG93"/>
<dbReference type="Gene3D" id="3.40.50.150">
    <property type="entry name" value="Vaccinia Virus protein VP39"/>
    <property type="match status" value="1"/>
</dbReference>
<feature type="domain" description="Methyltransferase type 12" evidence="1">
    <location>
        <begin position="48"/>
        <end position="145"/>
    </location>
</feature>
<dbReference type="PANTHER" id="PTHR43861">
    <property type="entry name" value="TRANS-ACONITATE 2-METHYLTRANSFERASE-RELATED"/>
    <property type="match status" value="1"/>
</dbReference>
<dbReference type="CDD" id="cd02440">
    <property type="entry name" value="AdoMet_MTases"/>
    <property type="match status" value="1"/>
</dbReference>
<comment type="caution">
    <text evidence="2">The sequence shown here is derived from an EMBL/GenBank/DDBJ whole genome shotgun (WGS) entry which is preliminary data.</text>
</comment>
<reference evidence="2 3" key="1">
    <citation type="submission" date="2019-10" db="EMBL/GenBank/DDBJ databases">
        <title>Bacillus aerolatum sp. nov., isolated from bioaerosol of sport playgrounds.</title>
        <authorList>
            <person name="Chen P."/>
            <person name="Zhang G."/>
        </authorList>
    </citation>
    <scope>NUCLEOTIDE SEQUENCE [LARGE SCALE GENOMIC DNA]</scope>
    <source>
        <strain evidence="2 3">CX253</strain>
    </source>
</reference>
<evidence type="ECO:0000313" key="2">
    <source>
        <dbReference type="EMBL" id="KAB7707183.1"/>
    </source>
</evidence>
<dbReference type="GO" id="GO:0032259">
    <property type="term" value="P:methylation"/>
    <property type="evidence" value="ECO:0007669"/>
    <property type="project" value="UniProtKB-KW"/>
</dbReference>
<dbReference type="Proteomes" id="UP000429595">
    <property type="component" value="Unassembled WGS sequence"/>
</dbReference>
<keyword evidence="2" id="KW-0489">Methyltransferase</keyword>
<gene>
    <name evidence="2" type="ORF">F9802_09250</name>
</gene>
<dbReference type="InterPro" id="IPR013217">
    <property type="entry name" value="Methyltransf_12"/>
</dbReference>
<dbReference type="InterPro" id="IPR029063">
    <property type="entry name" value="SAM-dependent_MTases_sf"/>
</dbReference>
<dbReference type="SUPFAM" id="SSF53335">
    <property type="entry name" value="S-adenosyl-L-methionine-dependent methyltransferases"/>
    <property type="match status" value="1"/>
</dbReference>
<dbReference type="Pfam" id="PF08242">
    <property type="entry name" value="Methyltransf_12"/>
    <property type="match status" value="1"/>
</dbReference>
<accession>A0A6I1FG93</accession>
<name>A0A6I1FG93_9BACI</name>
<dbReference type="RefSeq" id="WP_152151186.1">
    <property type="nucleotide sequence ID" value="NZ_WEIO01000004.1"/>
</dbReference>
<dbReference type="GO" id="GO:0008168">
    <property type="term" value="F:methyltransferase activity"/>
    <property type="evidence" value="ECO:0007669"/>
    <property type="project" value="UniProtKB-KW"/>
</dbReference>
<evidence type="ECO:0000313" key="3">
    <source>
        <dbReference type="Proteomes" id="UP000429595"/>
    </source>
</evidence>
<organism evidence="2 3">
    <name type="scientific">Bacillus aerolatus</name>
    <dbReference type="NCBI Taxonomy" id="2653354"/>
    <lineage>
        <taxon>Bacteria</taxon>
        <taxon>Bacillati</taxon>
        <taxon>Bacillota</taxon>
        <taxon>Bacilli</taxon>
        <taxon>Bacillales</taxon>
        <taxon>Bacillaceae</taxon>
        <taxon>Bacillus</taxon>
    </lineage>
</organism>
<dbReference type="EMBL" id="WEIO01000004">
    <property type="protein sequence ID" value="KAB7707183.1"/>
    <property type="molecule type" value="Genomic_DNA"/>
</dbReference>
<evidence type="ECO:0000259" key="1">
    <source>
        <dbReference type="Pfam" id="PF08242"/>
    </source>
</evidence>
<dbReference type="PANTHER" id="PTHR43861:SF1">
    <property type="entry name" value="TRANS-ACONITATE 2-METHYLTRANSFERASE"/>
    <property type="match status" value="1"/>
</dbReference>